<evidence type="ECO:0000256" key="1">
    <source>
        <dbReference type="SAM" id="Phobius"/>
    </source>
</evidence>
<keyword evidence="1" id="KW-0472">Membrane</keyword>
<dbReference type="PANTHER" id="PTHR37471">
    <property type="entry name" value="UNNAMED PRODUCT"/>
    <property type="match status" value="1"/>
</dbReference>
<dbReference type="PANTHER" id="PTHR37471:SF1">
    <property type="entry name" value="AB HYDROLASE-1 DOMAIN-CONTAINING PROTEIN"/>
    <property type="match status" value="1"/>
</dbReference>
<feature type="transmembrane region" description="Helical" evidence="1">
    <location>
        <begin position="278"/>
        <end position="301"/>
    </location>
</feature>
<organism evidence="2 3">
    <name type="scientific">Diacronema lutheri</name>
    <name type="common">Unicellular marine alga</name>
    <name type="synonym">Monochrysis lutheri</name>
    <dbReference type="NCBI Taxonomy" id="2081491"/>
    <lineage>
        <taxon>Eukaryota</taxon>
        <taxon>Haptista</taxon>
        <taxon>Haptophyta</taxon>
        <taxon>Pavlovophyceae</taxon>
        <taxon>Pavlovales</taxon>
        <taxon>Pavlovaceae</taxon>
        <taxon>Diacronema</taxon>
    </lineage>
</organism>
<proteinExistence type="predicted"/>
<keyword evidence="1" id="KW-1133">Transmembrane helix</keyword>
<dbReference type="OMA" id="WSENILW"/>
<feature type="transmembrane region" description="Helical" evidence="1">
    <location>
        <begin position="46"/>
        <end position="67"/>
    </location>
</feature>
<gene>
    <name evidence="2" type="ORF">KFE25_004956</name>
</gene>
<evidence type="ECO:0008006" key="4">
    <source>
        <dbReference type="Google" id="ProtNLM"/>
    </source>
</evidence>
<evidence type="ECO:0000313" key="3">
    <source>
        <dbReference type="Proteomes" id="UP000751190"/>
    </source>
</evidence>
<keyword evidence="3" id="KW-1185">Reference proteome</keyword>
<accession>A0A8J6CB89</accession>
<dbReference type="InterPro" id="IPR029058">
    <property type="entry name" value="AB_hydrolase_fold"/>
</dbReference>
<sequence length="568" mass="61689">MADWFVRRPARWRGLALRLVTECATRAIPVECALLLLWRPPLPLPAAARLLLDTYALAEMLFLALYVMQKARLSRRAALIPRQNHIDRQPLAERAAALDAMLDALGEAIGPDGDRGAEVTGWFLRRGARMHDEVVPEWAELRVDNVADWLAWALWHCERSAVDPDELSVLVRRVEAWVHAGARATRAPLPAGCNTQLFACRLTLDELRCSHRPLMAYVVTHLALGWLNRRNLRARGFAHRQSGRIAFWHRRAEPAVERAGSGGGGAPPPTDAHRRPPIVFLAGIGVGLVSYLALIDALLAAQPGRELILVELEHICLRLSLEHEVESPEQTVLRLRAILAACGVDAAHWVGHSFGTVVISWVLRLAPAAVAPHADARAVASSPAGSIGAIASPVADKTPRTRAAARAAAAAAPYAPAATAARAGAGDAAPPPPTCIAACTFVDPIPFLLFKANVAVRFCYQPARSPLDQLVRYFVAEEIGVSYSLHRHFSWPHNVLDPRLLAGVPTAVVLSELDAFVPSEAVRRHLAHRAPHAAVHMLAGHAHSQFCVSKEGLRAVVDAILETDARVR</sequence>
<dbReference type="Gene3D" id="3.40.50.1820">
    <property type="entry name" value="alpha/beta hydrolase"/>
    <property type="match status" value="1"/>
</dbReference>
<protein>
    <recommendedName>
        <fullName evidence="4">AB hydrolase-1 domain-containing protein</fullName>
    </recommendedName>
</protein>
<dbReference type="Proteomes" id="UP000751190">
    <property type="component" value="Unassembled WGS sequence"/>
</dbReference>
<dbReference type="AlphaFoldDB" id="A0A8J6CB89"/>
<keyword evidence="1" id="KW-0812">Transmembrane</keyword>
<dbReference type="SUPFAM" id="SSF53474">
    <property type="entry name" value="alpha/beta-Hydrolases"/>
    <property type="match status" value="1"/>
</dbReference>
<reference evidence="2" key="1">
    <citation type="submission" date="2021-05" db="EMBL/GenBank/DDBJ databases">
        <title>The genome of the haptophyte Pavlova lutheri (Diacronema luteri, Pavlovales) - a model for lipid biosynthesis in eukaryotic algae.</title>
        <authorList>
            <person name="Hulatt C.J."/>
            <person name="Posewitz M.C."/>
        </authorList>
    </citation>
    <scope>NUCLEOTIDE SEQUENCE</scope>
    <source>
        <strain evidence="2">NIVA-4/92</strain>
    </source>
</reference>
<dbReference type="OrthoDB" id="6431331at2759"/>
<evidence type="ECO:0000313" key="2">
    <source>
        <dbReference type="EMBL" id="KAG8463445.1"/>
    </source>
</evidence>
<dbReference type="EMBL" id="JAGTXO010000016">
    <property type="protein sequence ID" value="KAG8463445.1"/>
    <property type="molecule type" value="Genomic_DNA"/>
</dbReference>
<comment type="caution">
    <text evidence="2">The sequence shown here is derived from an EMBL/GenBank/DDBJ whole genome shotgun (WGS) entry which is preliminary data.</text>
</comment>
<name>A0A8J6CB89_DIALT</name>